<name>Q8KDN6_CHLTE</name>
<protein>
    <submittedName>
        <fullName evidence="3">Uncharacterized protein</fullName>
    </submittedName>
</protein>
<accession>Q8KDN6</accession>
<keyword evidence="2" id="KW-1133">Transmembrane helix</keyword>
<evidence type="ECO:0000313" key="3">
    <source>
        <dbReference type="EMBL" id="AAM72244.1"/>
    </source>
</evidence>
<evidence type="ECO:0000256" key="2">
    <source>
        <dbReference type="SAM" id="Phobius"/>
    </source>
</evidence>
<gene>
    <name evidence="3" type="ordered locus">CT1009</name>
</gene>
<sequence length="78" mass="8174">MLKEAAAVMGGALLLPPLGVSMVACGIPGLLVAGAGFFAFDAMMQERRASAQQSSSDPANGGDESWQTMPPEETERYR</sequence>
<reference evidence="3 4" key="1">
    <citation type="journal article" date="2002" name="Proc. Natl. Acad. Sci. U.S.A.">
        <title>The complete genome sequence of Chlorobium tepidum TLS, a photosynthetic, anaerobic, green-sulfur bacterium.</title>
        <authorList>
            <person name="Eisen J.A."/>
            <person name="Nelson K.E."/>
            <person name="Paulsen I.T."/>
            <person name="Heidelberg J.F."/>
            <person name="Wu M."/>
            <person name="Dodson R.J."/>
            <person name="Deboy R."/>
            <person name="Gwinn M.L."/>
            <person name="Nelson W.C."/>
            <person name="Haft D.H."/>
            <person name="Hickey E.K."/>
            <person name="Peterson J.D."/>
            <person name="Durkin A.S."/>
            <person name="Kolonay J.L."/>
            <person name="Yang F."/>
            <person name="Holt I."/>
            <person name="Umayam L.A."/>
            <person name="Mason T."/>
            <person name="Brenner M."/>
            <person name="Shea T.P."/>
            <person name="Parksey D."/>
            <person name="Nierman W.C."/>
            <person name="Feldblyum T.V."/>
            <person name="Hansen C.L."/>
            <person name="Craven M.B."/>
            <person name="Radune D."/>
            <person name="Vamathevan J."/>
            <person name="Khouri H."/>
            <person name="White O."/>
            <person name="Gruber T.M."/>
            <person name="Ketchum K.A."/>
            <person name="Venter J.C."/>
            <person name="Tettelin H."/>
            <person name="Bryant D.A."/>
            <person name="Fraser C.M."/>
        </authorList>
    </citation>
    <scope>NUCLEOTIDE SEQUENCE [LARGE SCALE GENOMIC DNA]</scope>
    <source>
        <strain evidence="4">ATCC 49652 / DSM 12025 / NBRC 103806 / TLS</strain>
    </source>
</reference>
<feature type="region of interest" description="Disordered" evidence="1">
    <location>
        <begin position="48"/>
        <end position="78"/>
    </location>
</feature>
<organism evidence="3 4">
    <name type="scientific">Chlorobaculum tepidum (strain ATCC 49652 / DSM 12025 / NBRC 103806 / TLS)</name>
    <name type="common">Chlorobium tepidum</name>
    <dbReference type="NCBI Taxonomy" id="194439"/>
    <lineage>
        <taxon>Bacteria</taxon>
        <taxon>Pseudomonadati</taxon>
        <taxon>Chlorobiota</taxon>
        <taxon>Chlorobiia</taxon>
        <taxon>Chlorobiales</taxon>
        <taxon>Chlorobiaceae</taxon>
        <taxon>Chlorobaculum</taxon>
    </lineage>
</organism>
<dbReference type="RefSeq" id="WP_010932689.1">
    <property type="nucleotide sequence ID" value="NC_002932.3"/>
</dbReference>
<dbReference type="PROSITE" id="PS51257">
    <property type="entry name" value="PROKAR_LIPOPROTEIN"/>
    <property type="match status" value="1"/>
</dbReference>
<keyword evidence="4" id="KW-1185">Reference proteome</keyword>
<dbReference type="Proteomes" id="UP000001007">
    <property type="component" value="Chromosome"/>
</dbReference>
<keyword evidence="2" id="KW-0812">Transmembrane</keyword>
<proteinExistence type="predicted"/>
<evidence type="ECO:0000313" key="4">
    <source>
        <dbReference type="Proteomes" id="UP000001007"/>
    </source>
</evidence>
<dbReference type="STRING" id="194439.CT1009"/>
<dbReference type="AlphaFoldDB" id="Q8KDN6"/>
<dbReference type="OrthoDB" id="598507at2"/>
<dbReference type="EnsemblBacteria" id="AAM72244">
    <property type="protein sequence ID" value="AAM72244"/>
    <property type="gene ID" value="CT1009"/>
</dbReference>
<feature type="transmembrane region" description="Helical" evidence="2">
    <location>
        <begin position="20"/>
        <end position="40"/>
    </location>
</feature>
<dbReference type="KEGG" id="cte:CT1009"/>
<keyword evidence="2" id="KW-0472">Membrane</keyword>
<evidence type="ECO:0000256" key="1">
    <source>
        <dbReference type="SAM" id="MobiDB-lite"/>
    </source>
</evidence>
<dbReference type="HOGENOM" id="CLU_196593_0_0_10"/>
<dbReference type="EMBL" id="AE006470">
    <property type="protein sequence ID" value="AAM72244.1"/>
    <property type="molecule type" value="Genomic_DNA"/>
</dbReference>